<proteinExistence type="inferred from homology"/>
<dbReference type="PROSITE" id="PS50294">
    <property type="entry name" value="WD_REPEATS_REGION"/>
    <property type="match status" value="3"/>
</dbReference>
<dbReference type="GO" id="GO:0071013">
    <property type="term" value="C:catalytic step 2 spliceosome"/>
    <property type="evidence" value="ECO:0007669"/>
    <property type="project" value="TreeGrafter"/>
</dbReference>
<sequence>MALREAATLRAHKGCVNAVKFNADGQYCMTAGDDRRVLLWNPYRDPAELSPIKEYCAHNHRVLDIALAAGNASFASCGGDRAVFLWDVASGAVSRRLQAHEQRVNAVAFNDDCSVLLSASYDKTVRCWDMRSRSVHPVQSLGEAADSVSAVASAGHFIYSSSIDGCVRTYDLRQGALSVDSFGLPVTHLALSHDGNCLLAATLDSTLRLLDKANGQMLTEYSGHRNESYKLSACFSHDDAYTVGGSEDGSVHVWDLVDAKRVLRLTGHRQPVCGIACHPKRFELLTCSHDGTAKLWRGKSAT</sequence>
<dbReference type="PROSITE" id="PS50082">
    <property type="entry name" value="WD_REPEATS_2"/>
    <property type="match status" value="5"/>
</dbReference>
<dbReference type="SMART" id="SM00320">
    <property type="entry name" value="WD40"/>
    <property type="match status" value="7"/>
</dbReference>
<keyword evidence="4" id="KW-0677">Repeat</keyword>
<keyword evidence="3 6" id="KW-0853">WD repeat</keyword>
<dbReference type="Gene3D" id="2.130.10.10">
    <property type="entry name" value="YVTN repeat-like/Quinoprotein amine dehydrogenase"/>
    <property type="match status" value="1"/>
</dbReference>
<dbReference type="InterPro" id="IPR019775">
    <property type="entry name" value="WD40_repeat_CS"/>
</dbReference>
<dbReference type="GO" id="GO:0005737">
    <property type="term" value="C:cytoplasm"/>
    <property type="evidence" value="ECO:0007669"/>
    <property type="project" value="UniProtKB-SubCell"/>
</dbReference>
<dbReference type="SUPFAM" id="SSF50978">
    <property type="entry name" value="WD40 repeat-like"/>
    <property type="match status" value="1"/>
</dbReference>
<dbReference type="Pfam" id="PF00400">
    <property type="entry name" value="WD40"/>
    <property type="match status" value="6"/>
</dbReference>
<evidence type="ECO:0000256" key="3">
    <source>
        <dbReference type="ARBA" id="ARBA00022574"/>
    </source>
</evidence>
<organism evidence="7 8">
    <name type="scientific">Prymnesium parvum</name>
    <name type="common">Toxic golden alga</name>
    <dbReference type="NCBI Taxonomy" id="97485"/>
    <lineage>
        <taxon>Eukaryota</taxon>
        <taxon>Haptista</taxon>
        <taxon>Haptophyta</taxon>
        <taxon>Prymnesiophyceae</taxon>
        <taxon>Prymnesiales</taxon>
        <taxon>Prymnesiaceae</taxon>
        <taxon>Prymnesium</taxon>
    </lineage>
</organism>
<feature type="repeat" description="WD" evidence="6">
    <location>
        <begin position="235"/>
        <end position="264"/>
    </location>
</feature>
<dbReference type="InterPro" id="IPR001680">
    <property type="entry name" value="WD40_rpt"/>
</dbReference>
<dbReference type="AlphaFoldDB" id="A0AB34J7C7"/>
<keyword evidence="8" id="KW-1185">Reference proteome</keyword>
<dbReference type="GO" id="GO:0000398">
    <property type="term" value="P:mRNA splicing, via spliceosome"/>
    <property type="evidence" value="ECO:0007669"/>
    <property type="project" value="TreeGrafter"/>
</dbReference>
<dbReference type="PROSITE" id="PS00678">
    <property type="entry name" value="WD_REPEATS_1"/>
    <property type="match status" value="1"/>
</dbReference>
<evidence type="ECO:0000313" key="7">
    <source>
        <dbReference type="EMBL" id="KAL1515603.1"/>
    </source>
</evidence>
<feature type="repeat" description="WD" evidence="6">
    <location>
        <begin position="97"/>
        <end position="138"/>
    </location>
</feature>
<reference evidence="7 8" key="1">
    <citation type="journal article" date="2024" name="Science">
        <title>Giant polyketide synthase enzymes in the biosynthesis of giant marine polyether toxins.</title>
        <authorList>
            <person name="Fallon T.R."/>
            <person name="Shende V.V."/>
            <person name="Wierzbicki I.H."/>
            <person name="Pendleton A.L."/>
            <person name="Watervoot N.F."/>
            <person name="Auber R.P."/>
            <person name="Gonzalez D.J."/>
            <person name="Wisecaver J.H."/>
            <person name="Moore B.S."/>
        </authorList>
    </citation>
    <scope>NUCLEOTIDE SEQUENCE [LARGE SCALE GENOMIC DNA]</scope>
    <source>
        <strain evidence="7 8">12B1</strain>
    </source>
</reference>
<evidence type="ECO:0000256" key="5">
    <source>
        <dbReference type="ARBA" id="ARBA00038145"/>
    </source>
</evidence>
<evidence type="ECO:0000256" key="2">
    <source>
        <dbReference type="ARBA" id="ARBA00022490"/>
    </source>
</evidence>
<protein>
    <recommendedName>
        <fullName evidence="9">Guanine nucleotide-binding protein subunit beta-like protein</fullName>
    </recommendedName>
</protein>
<evidence type="ECO:0000256" key="4">
    <source>
        <dbReference type="ARBA" id="ARBA00022737"/>
    </source>
</evidence>
<dbReference type="PANTHER" id="PTHR22842">
    <property type="entry name" value="WD40 REPEAT PROTEIN"/>
    <property type="match status" value="1"/>
</dbReference>
<accession>A0AB34J7C7</accession>
<comment type="similarity">
    <text evidence="5">Belongs to the WD repeat MORG1 family.</text>
</comment>
<dbReference type="InterPro" id="IPR036322">
    <property type="entry name" value="WD40_repeat_dom_sf"/>
</dbReference>
<gene>
    <name evidence="7" type="ORF">AB1Y20_002222</name>
</gene>
<comment type="subcellular location">
    <subcellularLocation>
        <location evidence="1">Cytoplasm</location>
    </subcellularLocation>
</comment>
<dbReference type="PANTHER" id="PTHR22842:SF3">
    <property type="entry name" value="WD REPEAT DOMAIN-CONTAINING PROTEIN 83"/>
    <property type="match status" value="1"/>
</dbReference>
<evidence type="ECO:0000313" key="8">
    <source>
        <dbReference type="Proteomes" id="UP001515480"/>
    </source>
</evidence>
<comment type="caution">
    <text evidence="7">The sequence shown here is derived from an EMBL/GenBank/DDBJ whole genome shotgun (WGS) entry which is preliminary data.</text>
</comment>
<dbReference type="Proteomes" id="UP001515480">
    <property type="component" value="Unassembled WGS sequence"/>
</dbReference>
<name>A0AB34J7C7_PRYPA</name>
<dbReference type="PRINTS" id="PR00320">
    <property type="entry name" value="GPROTEINBRPT"/>
</dbReference>
<dbReference type="InterPro" id="IPR020472">
    <property type="entry name" value="WD40_PAC1"/>
</dbReference>
<dbReference type="InterPro" id="IPR015943">
    <property type="entry name" value="WD40/YVTN_repeat-like_dom_sf"/>
</dbReference>
<feature type="repeat" description="WD" evidence="6">
    <location>
        <begin position="55"/>
        <end position="96"/>
    </location>
</feature>
<evidence type="ECO:0000256" key="6">
    <source>
        <dbReference type="PROSITE-ProRule" id="PRU00221"/>
    </source>
</evidence>
<dbReference type="EMBL" id="JBGBPQ010000011">
    <property type="protein sequence ID" value="KAL1515603.1"/>
    <property type="molecule type" value="Genomic_DNA"/>
</dbReference>
<dbReference type="CDD" id="cd00200">
    <property type="entry name" value="WD40"/>
    <property type="match status" value="1"/>
</dbReference>
<evidence type="ECO:0008006" key="9">
    <source>
        <dbReference type="Google" id="ProtNLM"/>
    </source>
</evidence>
<dbReference type="InterPro" id="IPR051980">
    <property type="entry name" value="WD_repeat_MORG1"/>
</dbReference>
<feature type="repeat" description="WD" evidence="6">
    <location>
        <begin position="265"/>
        <end position="302"/>
    </location>
</feature>
<feature type="repeat" description="WD" evidence="6">
    <location>
        <begin position="9"/>
        <end position="41"/>
    </location>
</feature>
<evidence type="ECO:0000256" key="1">
    <source>
        <dbReference type="ARBA" id="ARBA00004496"/>
    </source>
</evidence>
<keyword evidence="2" id="KW-0963">Cytoplasm</keyword>